<dbReference type="PRINTS" id="PR00404">
    <property type="entry name" value="MADSDOMAIN"/>
</dbReference>
<dbReference type="PANTHER" id="PTHR48019">
    <property type="entry name" value="SERUM RESPONSE FACTOR HOMOLOG"/>
    <property type="match status" value="1"/>
</dbReference>
<proteinExistence type="predicted"/>
<keyword evidence="4" id="KW-0804">Transcription</keyword>
<comment type="caution">
    <text evidence="8">The sequence shown here is derived from an EMBL/GenBank/DDBJ whole genome shotgun (WGS) entry which is preliminary data.</text>
</comment>
<dbReference type="HOGENOM" id="CLU_590774_0_0_1"/>
<reference evidence="8" key="1">
    <citation type="journal article" date="2003" name="Mycoses">
        <title>Disseminated trichosporonosis in China.</title>
        <authorList>
            <person name="Yang R."/>
            <person name="Ao J."/>
            <person name="Wang W."/>
            <person name="Song K."/>
            <person name="Li R."/>
            <person name="Wang D."/>
        </authorList>
    </citation>
    <scope>NUCLEOTIDE SEQUENCE [LARGE SCALE GENOMIC DNA]</scope>
    <source>
        <strain evidence="8">CBS 2479</strain>
    </source>
</reference>
<dbReference type="OrthoDB" id="2284405at2759"/>
<dbReference type="Gene3D" id="3.40.1810.10">
    <property type="entry name" value="Transcription factor, MADS-box"/>
    <property type="match status" value="1"/>
</dbReference>
<evidence type="ECO:0000256" key="4">
    <source>
        <dbReference type="ARBA" id="ARBA00023163"/>
    </source>
</evidence>
<feature type="compositionally biased region" description="Low complexity" evidence="6">
    <location>
        <begin position="376"/>
        <end position="391"/>
    </location>
</feature>
<evidence type="ECO:0000313" key="8">
    <source>
        <dbReference type="EMBL" id="EJT49307.1"/>
    </source>
</evidence>
<protein>
    <submittedName>
        <fullName evidence="8">RNA polymerase II transcription factor</fullName>
    </submittedName>
</protein>
<feature type="region of interest" description="Disordered" evidence="6">
    <location>
        <begin position="315"/>
        <end position="463"/>
    </location>
</feature>
<evidence type="ECO:0000256" key="2">
    <source>
        <dbReference type="ARBA" id="ARBA00023015"/>
    </source>
</evidence>
<dbReference type="GO" id="GO:0046983">
    <property type="term" value="F:protein dimerization activity"/>
    <property type="evidence" value="ECO:0007669"/>
    <property type="project" value="InterPro"/>
</dbReference>
<dbReference type="AlphaFoldDB" id="J6F284"/>
<dbReference type="GO" id="GO:0000981">
    <property type="term" value="F:DNA-binding transcription factor activity, RNA polymerase II-specific"/>
    <property type="evidence" value="ECO:0007669"/>
    <property type="project" value="InterPro"/>
</dbReference>
<dbReference type="InterPro" id="IPR050142">
    <property type="entry name" value="MADS-box/MEF2_TF"/>
</dbReference>
<keyword evidence="5" id="KW-0539">Nucleus</keyword>
<keyword evidence="3" id="KW-0238">DNA-binding</keyword>
<organism evidence="8">
    <name type="scientific">Trichosporon asahii var. asahii (strain ATCC 90039 / CBS 2479 / JCM 2466 / KCTC 7840 / NBRC 103889/ NCYC 2677 / UAMH 7654)</name>
    <name type="common">Yeast</name>
    <dbReference type="NCBI Taxonomy" id="1186058"/>
    <lineage>
        <taxon>Eukaryota</taxon>
        <taxon>Fungi</taxon>
        <taxon>Dikarya</taxon>
        <taxon>Basidiomycota</taxon>
        <taxon>Agaricomycotina</taxon>
        <taxon>Tremellomycetes</taxon>
        <taxon>Trichosporonales</taxon>
        <taxon>Trichosporonaceae</taxon>
        <taxon>Trichosporon</taxon>
    </lineage>
</organism>
<dbReference type="GO" id="GO:0000987">
    <property type="term" value="F:cis-regulatory region sequence-specific DNA binding"/>
    <property type="evidence" value="ECO:0007669"/>
    <property type="project" value="InterPro"/>
</dbReference>
<evidence type="ECO:0000259" key="7">
    <source>
        <dbReference type="PROSITE" id="PS50066"/>
    </source>
</evidence>
<dbReference type="VEuPathDB" id="FungiDB:A1Q1_01509"/>
<feature type="compositionally biased region" description="Polar residues" evidence="6">
    <location>
        <begin position="98"/>
        <end position="117"/>
    </location>
</feature>
<dbReference type="InterPro" id="IPR033897">
    <property type="entry name" value="SRF-like_MADS-box"/>
</dbReference>
<dbReference type="Pfam" id="PF00319">
    <property type="entry name" value="SRF-TF"/>
    <property type="match status" value="1"/>
</dbReference>
<dbReference type="GeneID" id="25985023"/>
<keyword evidence="2" id="KW-0805">Transcription regulation</keyword>
<dbReference type="InterPro" id="IPR036879">
    <property type="entry name" value="TF_MADSbox_sf"/>
</dbReference>
<dbReference type="SUPFAM" id="SSF55455">
    <property type="entry name" value="SRF-like"/>
    <property type="match status" value="1"/>
</dbReference>
<feature type="region of interest" description="Disordered" evidence="6">
    <location>
        <begin position="67"/>
        <end position="170"/>
    </location>
</feature>
<sequence>MALTSSPYSAQLTPTQLGGNFHSSPSRISTMSARTVSINMDGTLGDYGNETDQPSLDMNDMVADFDGTGVLNFGQPEEAKDGQTDLNSTDATADPDLQRTSGGPTPTSSHMPLASSSQPPPTNIDDMFKTETGLDGPSDDEDEDSPAPQPKRRRETQDVPGGFTLADKDGETGRRKIRIEYITDKSRRHITFSKRKSGIMKKLSILTGTQIMLLVVSETGLVYTFTTEKLQPLVTKNEGRNLIHACLKSSDGIGPDGQPIGPLVGTKGGKNGGLSIRPHKLSAEASKAMLATAAQVAGATPDEAAAHAEAQTRSMAAIGNGTPVAQRPKKRLPSKKRSASQPNLSTDVPTAPDVIPPVPPIPDMHRQSSPTTHMGLPHPQQHPNPLQSPLSGGYHMGMPSPNAYQYPPPTPSGPGDYAAAPLQYGYPQQAGHPGFLVHPGMYQQPPPHPQQQDDRRMMQGPPM</sequence>
<name>J6F284_TRIAS</name>
<dbReference type="PROSITE" id="PS50066">
    <property type="entry name" value="MADS_BOX_2"/>
    <property type="match status" value="1"/>
</dbReference>
<evidence type="ECO:0000256" key="5">
    <source>
        <dbReference type="ARBA" id="ARBA00023242"/>
    </source>
</evidence>
<dbReference type="GO" id="GO:0005634">
    <property type="term" value="C:nucleus"/>
    <property type="evidence" value="ECO:0007669"/>
    <property type="project" value="UniProtKB-SubCell"/>
</dbReference>
<dbReference type="Proteomes" id="UP000002748">
    <property type="component" value="Unassembled WGS sequence"/>
</dbReference>
<accession>J6F284</accession>
<evidence type="ECO:0000256" key="6">
    <source>
        <dbReference type="SAM" id="MobiDB-lite"/>
    </source>
</evidence>
<comment type="subcellular location">
    <subcellularLocation>
        <location evidence="1">Nucleus</location>
    </subcellularLocation>
</comment>
<gene>
    <name evidence="8" type="ORF">A1Q1_01509</name>
</gene>
<dbReference type="InterPro" id="IPR002100">
    <property type="entry name" value="TF_MADSbox"/>
</dbReference>
<dbReference type="GO" id="GO:0045944">
    <property type="term" value="P:positive regulation of transcription by RNA polymerase II"/>
    <property type="evidence" value="ECO:0007669"/>
    <property type="project" value="InterPro"/>
</dbReference>
<feature type="region of interest" description="Disordered" evidence="6">
    <location>
        <begin position="1"/>
        <end position="26"/>
    </location>
</feature>
<dbReference type="EMBL" id="ALBS01000173">
    <property type="protein sequence ID" value="EJT49307.1"/>
    <property type="molecule type" value="Genomic_DNA"/>
</dbReference>
<dbReference type="RefSeq" id="XP_014180023.1">
    <property type="nucleotide sequence ID" value="XM_014324548.1"/>
</dbReference>
<dbReference type="FunFam" id="3.40.1810.10:FF:000002">
    <property type="entry name" value="Serum response factor b"/>
    <property type="match status" value="1"/>
</dbReference>
<reference evidence="8" key="2">
    <citation type="journal article" date="2012" name="Eukaryot. Cell">
        <title>Draft genome sequence of CBS 2479, the standard type strain of Trichosporon asahii.</title>
        <authorList>
            <person name="Yang R.Y."/>
            <person name="Li H.T."/>
            <person name="Zhu H."/>
            <person name="Zhou G.P."/>
            <person name="Wang M."/>
            <person name="Wang L."/>
        </authorList>
    </citation>
    <scope>NUCLEOTIDE SEQUENCE [LARGE SCALE GENOMIC DNA]</scope>
</reference>
<dbReference type="KEGG" id="tasa:A1Q1_01509"/>
<dbReference type="SMART" id="SM00432">
    <property type="entry name" value="MADS"/>
    <property type="match status" value="1"/>
</dbReference>
<reference evidence="8" key="3">
    <citation type="submission" date="2012-07" db="EMBL/GenBank/DDBJ databases">
        <authorList>
            <person name="Yang R.-Y."/>
            <person name="Li H.-T."/>
            <person name="Zhu H."/>
            <person name="Zhou G.-P."/>
            <person name="Wang M."/>
            <person name="Wang L."/>
        </authorList>
    </citation>
    <scope>NUCLEOTIDE SEQUENCE</scope>
    <source>
        <strain evidence="8">CBS 2479</strain>
    </source>
</reference>
<evidence type="ECO:0000256" key="1">
    <source>
        <dbReference type="ARBA" id="ARBA00004123"/>
    </source>
</evidence>
<evidence type="ECO:0000256" key="3">
    <source>
        <dbReference type="ARBA" id="ARBA00023125"/>
    </source>
</evidence>
<dbReference type="CDD" id="cd00266">
    <property type="entry name" value="MADS_SRF_like"/>
    <property type="match status" value="1"/>
</dbReference>
<feature type="compositionally biased region" description="Basic residues" evidence="6">
    <location>
        <begin position="327"/>
        <end position="338"/>
    </location>
</feature>
<feature type="domain" description="MADS-box" evidence="7">
    <location>
        <begin position="172"/>
        <end position="229"/>
    </location>
</feature>